<comment type="caution">
    <text evidence="2">The sequence shown here is derived from an EMBL/GenBank/DDBJ whole genome shotgun (WGS) entry which is preliminary data.</text>
</comment>
<dbReference type="EMBL" id="CAJVPL010010307">
    <property type="protein sequence ID" value="CAG8680785.1"/>
    <property type="molecule type" value="Genomic_DNA"/>
</dbReference>
<evidence type="ECO:0000256" key="1">
    <source>
        <dbReference type="SAM" id="MobiDB-lite"/>
    </source>
</evidence>
<organism evidence="2 3">
    <name type="scientific">Ambispora gerdemannii</name>
    <dbReference type="NCBI Taxonomy" id="144530"/>
    <lineage>
        <taxon>Eukaryota</taxon>
        <taxon>Fungi</taxon>
        <taxon>Fungi incertae sedis</taxon>
        <taxon>Mucoromycota</taxon>
        <taxon>Glomeromycotina</taxon>
        <taxon>Glomeromycetes</taxon>
        <taxon>Archaeosporales</taxon>
        <taxon>Ambisporaceae</taxon>
        <taxon>Ambispora</taxon>
    </lineage>
</organism>
<keyword evidence="3" id="KW-1185">Reference proteome</keyword>
<feature type="compositionally biased region" description="Low complexity" evidence="1">
    <location>
        <begin position="85"/>
        <end position="95"/>
    </location>
</feature>
<proteinExistence type="predicted"/>
<feature type="region of interest" description="Disordered" evidence="1">
    <location>
        <begin position="74"/>
        <end position="95"/>
    </location>
</feature>
<evidence type="ECO:0000313" key="2">
    <source>
        <dbReference type="EMBL" id="CAG8680785.1"/>
    </source>
</evidence>
<evidence type="ECO:0000313" key="3">
    <source>
        <dbReference type="Proteomes" id="UP000789831"/>
    </source>
</evidence>
<reference evidence="2" key="1">
    <citation type="submission" date="2021-06" db="EMBL/GenBank/DDBJ databases">
        <authorList>
            <person name="Kallberg Y."/>
            <person name="Tangrot J."/>
            <person name="Rosling A."/>
        </authorList>
    </citation>
    <scope>NUCLEOTIDE SEQUENCE</scope>
    <source>
        <strain evidence="2">MT106</strain>
    </source>
</reference>
<dbReference type="AlphaFoldDB" id="A0A9N9EI89"/>
<feature type="non-terminal residue" evidence="2">
    <location>
        <position position="1"/>
    </location>
</feature>
<sequence>KKLLPNTEFNNSYSANAKVTDIDPSLNDIYETTENTCNETDTESQSDDNTSIASILFLPPSIYEFNYSNEKEKNQLAMKQNQRPSSSSLRIDSSN</sequence>
<protein>
    <submittedName>
        <fullName evidence="2">1072_t:CDS:1</fullName>
    </submittedName>
</protein>
<accession>A0A9N9EI89</accession>
<gene>
    <name evidence="2" type="ORF">AGERDE_LOCUS12666</name>
</gene>
<name>A0A9N9EI89_9GLOM</name>
<dbReference type="Proteomes" id="UP000789831">
    <property type="component" value="Unassembled WGS sequence"/>
</dbReference>